<proteinExistence type="predicted"/>
<dbReference type="Proteomes" id="UP000009168">
    <property type="component" value="Unassembled WGS sequence"/>
</dbReference>
<dbReference type="KEGG" id="tet:TTHERM_00073140"/>
<dbReference type="RefSeq" id="XP_001015553.1">
    <property type="nucleotide sequence ID" value="XM_001015553.1"/>
</dbReference>
<organism evidence="1 2">
    <name type="scientific">Tetrahymena thermophila (strain SB210)</name>
    <dbReference type="NCBI Taxonomy" id="312017"/>
    <lineage>
        <taxon>Eukaryota</taxon>
        <taxon>Sar</taxon>
        <taxon>Alveolata</taxon>
        <taxon>Ciliophora</taxon>
        <taxon>Intramacronucleata</taxon>
        <taxon>Oligohymenophorea</taxon>
        <taxon>Hymenostomatida</taxon>
        <taxon>Tetrahymenina</taxon>
        <taxon>Tetrahymenidae</taxon>
        <taxon>Tetrahymena</taxon>
    </lineage>
</organism>
<dbReference type="InParanoid" id="Q23GF2"/>
<reference evidence="2" key="1">
    <citation type="journal article" date="2006" name="PLoS Biol.">
        <title>Macronuclear genome sequence of the ciliate Tetrahymena thermophila, a model eukaryote.</title>
        <authorList>
            <person name="Eisen J.A."/>
            <person name="Coyne R.S."/>
            <person name="Wu M."/>
            <person name="Wu D."/>
            <person name="Thiagarajan M."/>
            <person name="Wortman J.R."/>
            <person name="Badger J.H."/>
            <person name="Ren Q."/>
            <person name="Amedeo P."/>
            <person name="Jones K.M."/>
            <person name="Tallon L.J."/>
            <person name="Delcher A.L."/>
            <person name="Salzberg S.L."/>
            <person name="Silva J.C."/>
            <person name="Haas B.J."/>
            <person name="Majoros W.H."/>
            <person name="Farzad M."/>
            <person name="Carlton J.M."/>
            <person name="Smith R.K. Jr."/>
            <person name="Garg J."/>
            <person name="Pearlman R.E."/>
            <person name="Karrer K.M."/>
            <person name="Sun L."/>
            <person name="Manning G."/>
            <person name="Elde N.C."/>
            <person name="Turkewitz A.P."/>
            <person name="Asai D.J."/>
            <person name="Wilkes D.E."/>
            <person name="Wang Y."/>
            <person name="Cai H."/>
            <person name="Collins K."/>
            <person name="Stewart B.A."/>
            <person name="Lee S.R."/>
            <person name="Wilamowska K."/>
            <person name="Weinberg Z."/>
            <person name="Ruzzo W.L."/>
            <person name="Wloga D."/>
            <person name="Gaertig J."/>
            <person name="Frankel J."/>
            <person name="Tsao C.-C."/>
            <person name="Gorovsky M.A."/>
            <person name="Keeling P.J."/>
            <person name="Waller R.F."/>
            <person name="Patron N.J."/>
            <person name="Cherry J.M."/>
            <person name="Stover N.A."/>
            <person name="Krieger C.J."/>
            <person name="del Toro C."/>
            <person name="Ryder H.F."/>
            <person name="Williamson S.C."/>
            <person name="Barbeau R.A."/>
            <person name="Hamilton E.P."/>
            <person name="Orias E."/>
        </authorList>
    </citation>
    <scope>NUCLEOTIDE SEQUENCE [LARGE SCALE GENOMIC DNA]</scope>
    <source>
        <strain evidence="2">SB210</strain>
    </source>
</reference>
<evidence type="ECO:0000313" key="1">
    <source>
        <dbReference type="EMBL" id="EAR95308.1"/>
    </source>
</evidence>
<name>Q23GF2_TETTS</name>
<dbReference type="HOGENOM" id="CLU_1942336_0_0_1"/>
<gene>
    <name evidence="1" type="ORF">TTHERM_00073140</name>
</gene>
<sequence>MYLGCESSLNIYLSTSKNYTKEEITNIYWQHIQNNTLLTLCKNFEGCEYAGKSGWTRGVQLLGDDQSFQMFLRSIGLQNYTYLTPLKEFNIQNDITVINSYNLFNQESSSTQECSLKQWNYKYNQSQLTS</sequence>
<protein>
    <submittedName>
        <fullName evidence="1">Uncharacterized protein</fullName>
    </submittedName>
</protein>
<keyword evidence="2" id="KW-1185">Reference proteome</keyword>
<dbReference type="GeneID" id="7842803"/>
<dbReference type="EMBL" id="GG662704">
    <property type="protein sequence ID" value="EAR95308.1"/>
    <property type="molecule type" value="Genomic_DNA"/>
</dbReference>
<accession>Q23GF2</accession>
<evidence type="ECO:0000313" key="2">
    <source>
        <dbReference type="Proteomes" id="UP000009168"/>
    </source>
</evidence>
<dbReference type="AlphaFoldDB" id="Q23GF2"/>